<evidence type="ECO:0000313" key="3">
    <source>
        <dbReference type="Proteomes" id="UP000182658"/>
    </source>
</evidence>
<name>A0A1J7K053_9PEZI</name>
<gene>
    <name evidence="2" type="ORF">CONLIGDRAFT_41218</name>
</gene>
<proteinExistence type="predicted"/>
<protein>
    <submittedName>
        <fullName evidence="2">Uncharacterized protein</fullName>
    </submittedName>
</protein>
<keyword evidence="3" id="KW-1185">Reference proteome</keyword>
<evidence type="ECO:0000256" key="1">
    <source>
        <dbReference type="SAM" id="MobiDB-lite"/>
    </source>
</evidence>
<dbReference type="EMBL" id="KV875093">
    <property type="protein sequence ID" value="OIW35084.1"/>
    <property type="molecule type" value="Genomic_DNA"/>
</dbReference>
<reference evidence="2 3" key="1">
    <citation type="submission" date="2016-10" db="EMBL/GenBank/DDBJ databases">
        <title>Draft genome sequence of Coniochaeta ligniaria NRRL30616, a lignocellulolytic fungus for bioabatement of inhibitors in plant biomass hydrolysates.</title>
        <authorList>
            <consortium name="DOE Joint Genome Institute"/>
            <person name="Jimenez D.J."/>
            <person name="Hector R.E."/>
            <person name="Riley R."/>
            <person name="Sun H."/>
            <person name="Grigoriev I.V."/>
            <person name="Van Elsas J.D."/>
            <person name="Nichols N.N."/>
        </authorList>
    </citation>
    <scope>NUCLEOTIDE SEQUENCE [LARGE SCALE GENOMIC DNA]</scope>
    <source>
        <strain evidence="2 3">NRRL 30616</strain>
    </source>
</reference>
<organism evidence="2 3">
    <name type="scientific">Coniochaeta ligniaria NRRL 30616</name>
    <dbReference type="NCBI Taxonomy" id="1408157"/>
    <lineage>
        <taxon>Eukaryota</taxon>
        <taxon>Fungi</taxon>
        <taxon>Dikarya</taxon>
        <taxon>Ascomycota</taxon>
        <taxon>Pezizomycotina</taxon>
        <taxon>Sordariomycetes</taxon>
        <taxon>Sordariomycetidae</taxon>
        <taxon>Coniochaetales</taxon>
        <taxon>Coniochaetaceae</taxon>
        <taxon>Coniochaeta</taxon>
    </lineage>
</organism>
<feature type="region of interest" description="Disordered" evidence="1">
    <location>
        <begin position="95"/>
        <end position="126"/>
    </location>
</feature>
<evidence type="ECO:0000313" key="2">
    <source>
        <dbReference type="EMBL" id="OIW35084.1"/>
    </source>
</evidence>
<accession>A0A1J7K053</accession>
<dbReference type="AlphaFoldDB" id="A0A1J7K053"/>
<sequence>MGAWHLDLGFIGPLLLFRLHTEFSEQEEELLYRGRGIIIKERYRPACWRHSLRKEKGKKGVNRTECREQRRGHREPGQTVRQHLSACLCVGGGLAHSGQGQGNERSSGGFLLTRKGKRKHEMLISH</sequence>
<dbReference type="Proteomes" id="UP000182658">
    <property type="component" value="Unassembled WGS sequence"/>
</dbReference>
<dbReference type="InParanoid" id="A0A1J7K053"/>